<dbReference type="InterPro" id="IPR003749">
    <property type="entry name" value="ThiS/MoaD-like"/>
</dbReference>
<evidence type="ECO:0000313" key="2">
    <source>
        <dbReference type="Proteomes" id="UP001501510"/>
    </source>
</evidence>
<dbReference type="Proteomes" id="UP001501510">
    <property type="component" value="Unassembled WGS sequence"/>
</dbReference>
<dbReference type="RefSeq" id="WP_343757713.1">
    <property type="nucleotide sequence ID" value="NZ_BAAACG010000001.1"/>
</dbReference>
<dbReference type="InterPro" id="IPR016155">
    <property type="entry name" value="Mopterin_synth/thiamin_S_b"/>
</dbReference>
<sequence>MIVNGKNIDYKEGITVENLLDKLDLNMDKVVVEVNLNIISKENYSDILLNKEDKIEIISFVGGG</sequence>
<dbReference type="InterPro" id="IPR010035">
    <property type="entry name" value="Thi_S"/>
</dbReference>
<dbReference type="PANTHER" id="PTHR34472">
    <property type="entry name" value="SULFUR CARRIER PROTEIN THIS"/>
    <property type="match status" value="1"/>
</dbReference>
<dbReference type="PANTHER" id="PTHR34472:SF1">
    <property type="entry name" value="SULFUR CARRIER PROTEIN THIS"/>
    <property type="match status" value="1"/>
</dbReference>
<protein>
    <submittedName>
        <fullName evidence="1">Sulfur carrier protein ThiS</fullName>
    </submittedName>
</protein>
<keyword evidence="2" id="KW-1185">Reference proteome</keyword>
<dbReference type="Gene3D" id="3.10.20.30">
    <property type="match status" value="1"/>
</dbReference>
<dbReference type="Pfam" id="PF02597">
    <property type="entry name" value="ThiS"/>
    <property type="match status" value="1"/>
</dbReference>
<dbReference type="CDD" id="cd00565">
    <property type="entry name" value="Ubl_ThiS"/>
    <property type="match status" value="1"/>
</dbReference>
<dbReference type="SUPFAM" id="SSF54285">
    <property type="entry name" value="MoaD/ThiS"/>
    <property type="match status" value="1"/>
</dbReference>
<dbReference type="NCBIfam" id="TIGR01683">
    <property type="entry name" value="thiS"/>
    <property type="match status" value="1"/>
</dbReference>
<gene>
    <name evidence="1" type="primary">thiS</name>
    <name evidence="1" type="ORF">GCM10008906_00870</name>
</gene>
<organism evidence="1 2">
    <name type="scientific">Clostridium oceanicum</name>
    <dbReference type="NCBI Taxonomy" id="1543"/>
    <lineage>
        <taxon>Bacteria</taxon>
        <taxon>Bacillati</taxon>
        <taxon>Bacillota</taxon>
        <taxon>Clostridia</taxon>
        <taxon>Eubacteriales</taxon>
        <taxon>Clostridiaceae</taxon>
        <taxon>Clostridium</taxon>
    </lineage>
</organism>
<comment type="caution">
    <text evidence="1">The sequence shown here is derived from an EMBL/GenBank/DDBJ whole genome shotgun (WGS) entry which is preliminary data.</text>
</comment>
<accession>A0ABN1J887</accession>
<reference evidence="1 2" key="1">
    <citation type="journal article" date="2019" name="Int. J. Syst. Evol. Microbiol.">
        <title>The Global Catalogue of Microorganisms (GCM) 10K type strain sequencing project: providing services to taxonomists for standard genome sequencing and annotation.</title>
        <authorList>
            <consortium name="The Broad Institute Genomics Platform"/>
            <consortium name="The Broad Institute Genome Sequencing Center for Infectious Disease"/>
            <person name="Wu L."/>
            <person name="Ma J."/>
        </authorList>
    </citation>
    <scope>NUCLEOTIDE SEQUENCE [LARGE SCALE GENOMIC DNA]</scope>
    <source>
        <strain evidence="1 2">JCM 1407</strain>
    </source>
</reference>
<dbReference type="EMBL" id="BAAACG010000001">
    <property type="protein sequence ID" value="GAA0731895.1"/>
    <property type="molecule type" value="Genomic_DNA"/>
</dbReference>
<dbReference type="InterPro" id="IPR012675">
    <property type="entry name" value="Beta-grasp_dom_sf"/>
</dbReference>
<evidence type="ECO:0000313" key="1">
    <source>
        <dbReference type="EMBL" id="GAA0731895.1"/>
    </source>
</evidence>
<name>A0ABN1J887_9CLOT</name>
<proteinExistence type="predicted"/>